<feature type="compositionally biased region" description="Basic and acidic residues" evidence="1">
    <location>
        <begin position="1"/>
        <end position="10"/>
    </location>
</feature>
<protein>
    <submittedName>
        <fullName evidence="2">Uncharacterized protein</fullName>
    </submittedName>
</protein>
<feature type="region of interest" description="Disordered" evidence="1">
    <location>
        <begin position="317"/>
        <end position="338"/>
    </location>
</feature>
<name>A0A6G1JWU7_9PLEO</name>
<gene>
    <name evidence="2" type="ORF">K504DRAFT_506627</name>
</gene>
<proteinExistence type="predicted"/>
<dbReference type="EMBL" id="MU005781">
    <property type="protein sequence ID" value="KAF2704647.1"/>
    <property type="molecule type" value="Genomic_DNA"/>
</dbReference>
<reference evidence="2" key="1">
    <citation type="journal article" date="2020" name="Stud. Mycol.">
        <title>101 Dothideomycetes genomes: a test case for predicting lifestyles and emergence of pathogens.</title>
        <authorList>
            <person name="Haridas S."/>
            <person name="Albert R."/>
            <person name="Binder M."/>
            <person name="Bloem J."/>
            <person name="Labutti K."/>
            <person name="Salamov A."/>
            <person name="Andreopoulos B."/>
            <person name="Baker S."/>
            <person name="Barry K."/>
            <person name="Bills G."/>
            <person name="Bluhm B."/>
            <person name="Cannon C."/>
            <person name="Castanera R."/>
            <person name="Culley D."/>
            <person name="Daum C."/>
            <person name="Ezra D."/>
            <person name="Gonzalez J."/>
            <person name="Henrissat B."/>
            <person name="Kuo A."/>
            <person name="Liang C."/>
            <person name="Lipzen A."/>
            <person name="Lutzoni F."/>
            <person name="Magnuson J."/>
            <person name="Mondo S."/>
            <person name="Nolan M."/>
            <person name="Ohm R."/>
            <person name="Pangilinan J."/>
            <person name="Park H.-J."/>
            <person name="Ramirez L."/>
            <person name="Alfaro M."/>
            <person name="Sun H."/>
            <person name="Tritt A."/>
            <person name="Yoshinaga Y."/>
            <person name="Zwiers L.-H."/>
            <person name="Turgeon B."/>
            <person name="Goodwin S."/>
            <person name="Spatafora J."/>
            <person name="Crous P."/>
            <person name="Grigoriev I."/>
        </authorList>
    </citation>
    <scope>NUCLEOTIDE SEQUENCE</scope>
    <source>
        <strain evidence="2">CBS 279.74</strain>
    </source>
</reference>
<evidence type="ECO:0000313" key="2">
    <source>
        <dbReference type="EMBL" id="KAF2704647.1"/>
    </source>
</evidence>
<accession>A0A6G1JWU7</accession>
<organism evidence="2 3">
    <name type="scientific">Pleomassaria siparia CBS 279.74</name>
    <dbReference type="NCBI Taxonomy" id="1314801"/>
    <lineage>
        <taxon>Eukaryota</taxon>
        <taxon>Fungi</taxon>
        <taxon>Dikarya</taxon>
        <taxon>Ascomycota</taxon>
        <taxon>Pezizomycotina</taxon>
        <taxon>Dothideomycetes</taxon>
        <taxon>Pleosporomycetidae</taxon>
        <taxon>Pleosporales</taxon>
        <taxon>Pleomassariaceae</taxon>
        <taxon>Pleomassaria</taxon>
    </lineage>
</organism>
<feature type="region of interest" description="Disordered" evidence="1">
    <location>
        <begin position="1"/>
        <end position="24"/>
    </location>
</feature>
<dbReference type="AlphaFoldDB" id="A0A6G1JWU7"/>
<evidence type="ECO:0000313" key="3">
    <source>
        <dbReference type="Proteomes" id="UP000799428"/>
    </source>
</evidence>
<evidence type="ECO:0000256" key="1">
    <source>
        <dbReference type="SAM" id="MobiDB-lite"/>
    </source>
</evidence>
<dbReference type="Proteomes" id="UP000799428">
    <property type="component" value="Unassembled WGS sequence"/>
</dbReference>
<sequence>MASKADRDLAIRNSPIAPQSPKKPLRKLPMFVCTADSVPQSPQEIQGLFAVSTGGRQLGLSNDKWKSIDKELEGMMDTESSEGNLDPAVSVVPLTVAKVELEETSIGECLAQHVGIEEEIGVPCSTEITTPSTKPHCAIQKGQLDDKASAQVSLEGVHTSIAVLGGRPVLAGTQPPQQQSFATQTLAVQIYQPQPSKQIHSVETPHFVKQPVNIPKPTTQRLLTSNLNQNDRGEPIECLQTLEQDSSTNPMMKSMYGLQKRYGNQVQSQPNPEVLTLLTVQTYQQYLAVAERQHQKDSAPGSSTAVLEPRLTSHHYQPIESDTNGLRDAVQKTDEEEGEGKPLYASTIYIGADPNNKEACIRHPIFGVNAQKTPVVSSSRPKRTLPLIYAQNTSRTPPKRRECGSIRHDWEISTQTGYGYGDGKVLYFRSRRL</sequence>
<keyword evidence="3" id="KW-1185">Reference proteome</keyword>